<evidence type="ECO:0000313" key="10">
    <source>
        <dbReference type="Proteomes" id="UP000022141"/>
    </source>
</evidence>
<feature type="transmembrane region" description="Helical" evidence="8">
    <location>
        <begin position="94"/>
        <end position="116"/>
    </location>
</feature>
<proteinExistence type="inferred from homology"/>
<keyword evidence="4" id="KW-1003">Cell membrane</keyword>
<dbReference type="PANTHER" id="PTHR31686:SF1">
    <property type="entry name" value="SULFITE EFFLUX PUMP SSU1"/>
    <property type="match status" value="1"/>
</dbReference>
<evidence type="ECO:0000256" key="6">
    <source>
        <dbReference type="ARBA" id="ARBA00022989"/>
    </source>
</evidence>
<evidence type="ECO:0000256" key="1">
    <source>
        <dbReference type="ARBA" id="ARBA00004651"/>
    </source>
</evidence>
<feature type="transmembrane region" description="Helical" evidence="8">
    <location>
        <begin position="260"/>
        <end position="281"/>
    </location>
</feature>
<dbReference type="Gene3D" id="1.50.10.150">
    <property type="entry name" value="Voltage-dependent anion channel"/>
    <property type="match status" value="1"/>
</dbReference>
<dbReference type="GO" id="GO:0005886">
    <property type="term" value="C:plasma membrane"/>
    <property type="evidence" value="ECO:0007669"/>
    <property type="project" value="UniProtKB-SubCell"/>
</dbReference>
<evidence type="ECO:0000256" key="5">
    <source>
        <dbReference type="ARBA" id="ARBA00022692"/>
    </source>
</evidence>
<keyword evidence="6 8" id="KW-1133">Transmembrane helix</keyword>
<evidence type="ECO:0000256" key="8">
    <source>
        <dbReference type="SAM" id="Phobius"/>
    </source>
</evidence>
<feature type="transmembrane region" description="Helical" evidence="8">
    <location>
        <begin position="122"/>
        <end position="142"/>
    </location>
</feature>
<dbReference type="InterPro" id="IPR051629">
    <property type="entry name" value="Sulfite_efflux_TDT"/>
</dbReference>
<evidence type="ECO:0000256" key="3">
    <source>
        <dbReference type="ARBA" id="ARBA00022448"/>
    </source>
</evidence>
<dbReference type="AlphaFoldDB" id="A0A011PD59"/>
<accession>A0A011PD59</accession>
<dbReference type="InterPro" id="IPR004695">
    <property type="entry name" value="SLAC1/Mae1/Ssu1/TehA"/>
</dbReference>
<dbReference type="STRING" id="1454004.AW11_03437"/>
<dbReference type="EMBL" id="JEMY01000054">
    <property type="protein sequence ID" value="EXI85516.1"/>
    <property type="molecule type" value="Genomic_DNA"/>
</dbReference>
<name>A0A011PD59_ACCRE</name>
<keyword evidence="3" id="KW-0813">Transport</keyword>
<dbReference type="Pfam" id="PF03595">
    <property type="entry name" value="SLAC1"/>
    <property type="match status" value="1"/>
</dbReference>
<organism evidence="9 10">
    <name type="scientific">Accumulibacter regalis</name>
    <dbReference type="NCBI Taxonomy" id="522306"/>
    <lineage>
        <taxon>Bacteria</taxon>
        <taxon>Pseudomonadati</taxon>
        <taxon>Pseudomonadota</taxon>
        <taxon>Betaproteobacteria</taxon>
        <taxon>Candidatus Accumulibacter</taxon>
    </lineage>
</organism>
<evidence type="ECO:0000313" key="9">
    <source>
        <dbReference type="EMBL" id="EXI85516.1"/>
    </source>
</evidence>
<keyword evidence="7 8" id="KW-0472">Membrane</keyword>
<evidence type="ECO:0000256" key="4">
    <source>
        <dbReference type="ARBA" id="ARBA00022475"/>
    </source>
</evidence>
<reference evidence="9" key="1">
    <citation type="submission" date="2014-02" db="EMBL/GenBank/DDBJ databases">
        <title>Expanding our view of genomic diversity in Candidatus Accumulibacter clades.</title>
        <authorList>
            <person name="Skennerton C.T."/>
            <person name="Barr J.J."/>
            <person name="Slater F.R."/>
            <person name="Bond P.L."/>
            <person name="Tyson G.W."/>
        </authorList>
    </citation>
    <scope>NUCLEOTIDE SEQUENCE [LARGE SCALE GENOMIC DNA]</scope>
</reference>
<dbReference type="PATRIC" id="fig|1454004.3.peg.3536"/>
<keyword evidence="5 8" id="KW-0812">Transmembrane</keyword>
<comment type="caution">
    <text evidence="9">The sequence shown here is derived from an EMBL/GenBank/DDBJ whole genome shotgun (WGS) entry which is preliminary data.</text>
</comment>
<feature type="transmembrane region" description="Helical" evidence="8">
    <location>
        <begin position="154"/>
        <end position="174"/>
    </location>
</feature>
<evidence type="ECO:0000256" key="2">
    <source>
        <dbReference type="ARBA" id="ARBA00008566"/>
    </source>
</evidence>
<dbReference type="GO" id="GO:0000319">
    <property type="term" value="F:sulfite transmembrane transporter activity"/>
    <property type="evidence" value="ECO:0007669"/>
    <property type="project" value="TreeGrafter"/>
</dbReference>
<feature type="transmembrane region" description="Helical" evidence="8">
    <location>
        <begin position="218"/>
        <end position="240"/>
    </location>
</feature>
<dbReference type="eggNOG" id="COG1275">
    <property type="taxonomic scope" value="Bacteria"/>
</dbReference>
<feature type="transmembrane region" description="Helical" evidence="8">
    <location>
        <begin position="186"/>
        <end position="206"/>
    </location>
</feature>
<evidence type="ECO:0000256" key="7">
    <source>
        <dbReference type="ARBA" id="ARBA00023136"/>
    </source>
</evidence>
<gene>
    <name evidence="9" type="ORF">AW11_03437</name>
</gene>
<sequence>MSAAMPAQPSYPRFSEIVRHFAPGWFAAVMGSGVLAITTLTLSARWPLLAPLAWSLHYFNLLLFGVLAVPWLGRWLAHRELALATLKHPVQVNFYPTFSIAMLVIAAQFLAFGGQVELALLFWWPAMVLTFVFSFAVLYAIFGGEHVGLEHVTPANFIPAVGLVVIPIAGAPLLGHLQGSARELALLANVVGLGAGSLMYLGLLALTLQRNYLAKPAFGPLAPTVWTHLGPIGAIPLSLLNLAAQLPVAVPDGTLLFASLLLWGFGAWWVVMAAMLTAAAWRRGMLPFALSWWGFTFPLGAFVSASFRLAHDASLGGVELFGIGCWGLLLAIWLLTLLRTARGVASGALLRPQP</sequence>
<comment type="similarity">
    <text evidence="2">Belongs to the tellurite-resistance/dicarboxylate transporter (TDT) family.</text>
</comment>
<feature type="transmembrane region" description="Helical" evidence="8">
    <location>
        <begin position="54"/>
        <end position="73"/>
    </location>
</feature>
<feature type="transmembrane region" description="Helical" evidence="8">
    <location>
        <begin position="21"/>
        <end position="42"/>
    </location>
</feature>
<feature type="transmembrane region" description="Helical" evidence="8">
    <location>
        <begin position="320"/>
        <end position="338"/>
    </location>
</feature>
<keyword evidence="10" id="KW-1185">Reference proteome</keyword>
<protein>
    <submittedName>
        <fullName evidence="9">Potassium-tellurite ethidium and proflavin transporter</fullName>
    </submittedName>
</protein>
<dbReference type="PANTHER" id="PTHR31686">
    <property type="match status" value="1"/>
</dbReference>
<dbReference type="Proteomes" id="UP000022141">
    <property type="component" value="Unassembled WGS sequence"/>
</dbReference>
<dbReference type="CDD" id="cd09321">
    <property type="entry name" value="TDT_like_3"/>
    <property type="match status" value="1"/>
</dbReference>
<feature type="transmembrane region" description="Helical" evidence="8">
    <location>
        <begin position="288"/>
        <end position="308"/>
    </location>
</feature>
<dbReference type="InterPro" id="IPR038665">
    <property type="entry name" value="Voltage-dep_anion_channel_sf"/>
</dbReference>
<comment type="subcellular location">
    <subcellularLocation>
        <location evidence="1">Cell membrane</location>
        <topology evidence="1">Multi-pass membrane protein</topology>
    </subcellularLocation>
</comment>